<keyword evidence="9" id="KW-1185">Reference proteome</keyword>
<dbReference type="GO" id="GO:0005975">
    <property type="term" value="P:carbohydrate metabolic process"/>
    <property type="evidence" value="ECO:0007669"/>
    <property type="project" value="InterPro"/>
</dbReference>
<keyword evidence="3" id="KW-0732">Signal</keyword>
<dbReference type="InterPro" id="IPR048395">
    <property type="entry name" value="Glyco_hydro_31_C"/>
</dbReference>
<dbReference type="Pfam" id="PF01055">
    <property type="entry name" value="Glyco_hydro_31_2nd"/>
    <property type="match status" value="1"/>
</dbReference>
<dbReference type="Pfam" id="PF21365">
    <property type="entry name" value="Glyco_hydro_31_3rd"/>
    <property type="match status" value="1"/>
</dbReference>
<keyword evidence="2 8" id="KW-0326">Glycosidase</keyword>
<protein>
    <submittedName>
        <fullName evidence="8">Alpha-D-xyloside xylohydrolase</fullName>
        <ecNumber evidence="8">3.2.1.177</ecNumber>
    </submittedName>
</protein>
<dbReference type="InterPro" id="IPR011013">
    <property type="entry name" value="Gal_mutarotase_sf_dom"/>
</dbReference>
<evidence type="ECO:0000313" key="9">
    <source>
        <dbReference type="Proteomes" id="UP000554342"/>
    </source>
</evidence>
<feature type="domain" description="Glycoside hydrolase family 31 TIM barrel" evidence="4">
    <location>
        <begin position="234"/>
        <end position="556"/>
    </location>
</feature>
<evidence type="ECO:0000313" key="8">
    <source>
        <dbReference type="EMBL" id="MBB5718749.1"/>
    </source>
</evidence>
<dbReference type="InterPro" id="IPR025887">
    <property type="entry name" value="Glyco_hydro_31_N_dom"/>
</dbReference>
<proteinExistence type="inferred from homology"/>
<dbReference type="RefSeq" id="WP_184002763.1">
    <property type="nucleotide sequence ID" value="NZ_BAABIF010000013.1"/>
</dbReference>
<feature type="signal peptide" evidence="3">
    <location>
        <begin position="1"/>
        <end position="21"/>
    </location>
</feature>
<dbReference type="InterPro" id="IPR013780">
    <property type="entry name" value="Glyco_hydro_b"/>
</dbReference>
<dbReference type="Gene3D" id="2.60.40.1760">
    <property type="entry name" value="glycosyl hydrolase (family 31)"/>
    <property type="match status" value="1"/>
</dbReference>
<dbReference type="Pfam" id="PF13802">
    <property type="entry name" value="Gal_mutarotas_2"/>
    <property type="match status" value="1"/>
</dbReference>
<evidence type="ECO:0000256" key="3">
    <source>
        <dbReference type="SAM" id="SignalP"/>
    </source>
</evidence>
<dbReference type="Gene3D" id="3.20.20.80">
    <property type="entry name" value="Glycosidases"/>
    <property type="match status" value="1"/>
</dbReference>
<dbReference type="PANTHER" id="PTHR43863">
    <property type="entry name" value="HYDROLASE, PUTATIVE (AFU_ORTHOLOGUE AFUA_1G03140)-RELATED"/>
    <property type="match status" value="1"/>
</dbReference>
<feature type="domain" description="DUF5110" evidence="6">
    <location>
        <begin position="668"/>
        <end position="731"/>
    </location>
</feature>
<evidence type="ECO:0000259" key="7">
    <source>
        <dbReference type="Pfam" id="PF21365"/>
    </source>
</evidence>
<dbReference type="GO" id="GO:0061634">
    <property type="term" value="F:alpha-D-xyloside xylohydrolase"/>
    <property type="evidence" value="ECO:0007669"/>
    <property type="project" value="UniProtKB-EC"/>
</dbReference>
<feature type="chain" id="PRO_5032829198" evidence="3">
    <location>
        <begin position="22"/>
        <end position="765"/>
    </location>
</feature>
<evidence type="ECO:0000256" key="1">
    <source>
        <dbReference type="ARBA" id="ARBA00007806"/>
    </source>
</evidence>
<accession>A0A840YYY4</accession>
<dbReference type="SUPFAM" id="SSF74650">
    <property type="entry name" value="Galactose mutarotase-like"/>
    <property type="match status" value="1"/>
</dbReference>
<dbReference type="Pfam" id="PF17137">
    <property type="entry name" value="DUF5110"/>
    <property type="match status" value="1"/>
</dbReference>
<keyword evidence="2 8" id="KW-0378">Hydrolase</keyword>
<reference evidence="8 9" key="1">
    <citation type="submission" date="2020-08" db="EMBL/GenBank/DDBJ databases">
        <title>Genomic Encyclopedia of Type Strains, Phase IV (KMG-IV): sequencing the most valuable type-strain genomes for metagenomic binning, comparative biology and taxonomic classification.</title>
        <authorList>
            <person name="Goeker M."/>
        </authorList>
    </citation>
    <scope>NUCLEOTIDE SEQUENCE [LARGE SCALE GENOMIC DNA]</scope>
    <source>
        <strain evidence="8 9">DSM 27203</strain>
    </source>
</reference>
<gene>
    <name evidence="8" type="ORF">FHR23_001672</name>
</gene>
<dbReference type="Gene3D" id="2.60.40.1180">
    <property type="entry name" value="Golgi alpha-mannosidase II"/>
    <property type="match status" value="2"/>
</dbReference>
<dbReference type="Proteomes" id="UP000554342">
    <property type="component" value="Unassembled WGS sequence"/>
</dbReference>
<comment type="caution">
    <text evidence="8">The sequence shown here is derived from an EMBL/GenBank/DDBJ whole genome shotgun (WGS) entry which is preliminary data.</text>
</comment>
<dbReference type="InterPro" id="IPR000322">
    <property type="entry name" value="Glyco_hydro_31_TIM"/>
</dbReference>
<evidence type="ECO:0000259" key="4">
    <source>
        <dbReference type="Pfam" id="PF01055"/>
    </source>
</evidence>
<dbReference type="InterPro" id="IPR033403">
    <property type="entry name" value="DUF5110"/>
</dbReference>
<dbReference type="SUPFAM" id="SSF51011">
    <property type="entry name" value="Glycosyl hydrolase domain"/>
    <property type="match status" value="1"/>
</dbReference>
<dbReference type="CDD" id="cd06591">
    <property type="entry name" value="GH31_xylosidase_XylS"/>
    <property type="match status" value="1"/>
</dbReference>
<evidence type="ECO:0000256" key="2">
    <source>
        <dbReference type="RuleBase" id="RU361185"/>
    </source>
</evidence>
<feature type="domain" description="Glycosyl hydrolase family 31 C-terminal" evidence="7">
    <location>
        <begin position="566"/>
        <end position="651"/>
    </location>
</feature>
<evidence type="ECO:0000259" key="6">
    <source>
        <dbReference type="Pfam" id="PF17137"/>
    </source>
</evidence>
<dbReference type="InterPro" id="IPR051816">
    <property type="entry name" value="Glycosyl_Hydrolase_31"/>
</dbReference>
<dbReference type="PANTHER" id="PTHR43863:SF2">
    <property type="entry name" value="MALTASE-GLUCOAMYLASE"/>
    <property type="match status" value="1"/>
</dbReference>
<sequence length="765" mass="84345">MRRLLAVGCLAAICCSSAAWADSVKQQLPCDDGLELQTEDGILHIELMSPTIAHVTFGRPEYAGNYDPDVIAKPEKVAYRVADDGDSFTLTTSALTVKVGKADAAITFLDSKGQVILAEGDHSVGLGVTQTFKTRATIYGLGQHQNGLLDYSGHSIHLQQANGDVGIPMIVSPDGFGVLWNNAAATDVSVNQPDGKAPLVISSEAGHGVDYDFILGAKIDDVIGGYRWLTGQVPMMARWTLGMWQSKEHYATQDELESIPRRYRSMGIPIDAVVQDWQYWLPGQWGSHQFDPKRYPDPKAMVAAIHAMHVHTIISVWPRFDLGTKNLAELKQADAVLPGVFKNVYPPGFGRWYDAWSAKGRQIYWSQIMKNLGVLGFDGWWLDGDEAELGGVPGEIRGESTAAGPGIAVNNSFPLLHTTAVHDGMRRDQPDKRVFILSRSAYAGQQRNGAITWSGDTHASWDTLAKQIPAALNFSMSGIPYWSADIGGFFSPDPRKDKAYVELFVRWHQFGVFSPMFRIHGSGQGKEIWNFDKPTQKILIDDVKLRYRLLPYLYSMAWDVTHNHGTMMRALAFDFADDPQALKVTDEYMFGKAFLVAPVLQPGVSSRSVYLPSGSHWFDFQTGKAYDGGQRVDMPTTLASIPVLVRDGSIVPLGPVKPYADAPSDAPTKLTVYPGRDGDYTLYNDSGDGYGYQRGEYAVIAMHWDDERHVLSIAAKKGRYPGMRDKIRFRVVCGAAQTGSKSIAIAYGGTAMRLSMPSCRIRNRE</sequence>
<dbReference type="SUPFAM" id="SSF51445">
    <property type="entry name" value="(Trans)glycosidases"/>
    <property type="match status" value="1"/>
</dbReference>
<dbReference type="InterPro" id="IPR017853">
    <property type="entry name" value="GH"/>
</dbReference>
<evidence type="ECO:0000259" key="5">
    <source>
        <dbReference type="Pfam" id="PF13802"/>
    </source>
</evidence>
<dbReference type="EMBL" id="JACIJI010000002">
    <property type="protein sequence ID" value="MBB5718749.1"/>
    <property type="molecule type" value="Genomic_DNA"/>
</dbReference>
<dbReference type="EC" id="3.2.1.177" evidence="8"/>
<dbReference type="GO" id="GO:0030246">
    <property type="term" value="F:carbohydrate binding"/>
    <property type="evidence" value="ECO:0007669"/>
    <property type="project" value="InterPro"/>
</dbReference>
<comment type="similarity">
    <text evidence="1 2">Belongs to the glycosyl hydrolase 31 family.</text>
</comment>
<name>A0A840YYY4_9SPHN</name>
<dbReference type="CDD" id="cd14752">
    <property type="entry name" value="GH31_N"/>
    <property type="match status" value="1"/>
</dbReference>
<feature type="domain" description="Glycoside hydrolase family 31 N-terminal" evidence="5">
    <location>
        <begin position="43"/>
        <end position="187"/>
    </location>
</feature>
<organism evidence="8 9">
    <name type="scientific">Stakelama sediminis</name>
    <dbReference type="NCBI Taxonomy" id="463200"/>
    <lineage>
        <taxon>Bacteria</taxon>
        <taxon>Pseudomonadati</taxon>
        <taxon>Pseudomonadota</taxon>
        <taxon>Alphaproteobacteria</taxon>
        <taxon>Sphingomonadales</taxon>
        <taxon>Sphingomonadaceae</taxon>
        <taxon>Stakelama</taxon>
    </lineage>
</organism>
<dbReference type="AlphaFoldDB" id="A0A840YYY4"/>